<gene>
    <name evidence="3" type="ORF">WDU99_11085</name>
</gene>
<protein>
    <submittedName>
        <fullName evidence="3">CueP family metal-binding protein</fullName>
    </submittedName>
</protein>
<sequence>MRTRSAALTAGLIALVLTISGCSVAEVPAEPDTSKSQSGASGLAELAGLDAREVIEQLDTTALVERAEGLQASIRPDELVLVDDSGDDLVLPMPEDEVYIAFAPYATQTHDCTFHAPNSCVGEMQHATIVITITDAASGEVYVDEQATTYDNGFIGYWLPRDVDATVTVTADGKTGSVEITTRGTESPTCITTLQVA</sequence>
<evidence type="ECO:0000256" key="1">
    <source>
        <dbReference type="SAM" id="SignalP"/>
    </source>
</evidence>
<accession>A0ABU8LDT4</accession>
<feature type="chain" id="PRO_5046552534" evidence="1">
    <location>
        <begin position="26"/>
        <end position="197"/>
    </location>
</feature>
<dbReference type="NCBIfam" id="NF038094">
    <property type="entry name" value="CueP_fam"/>
    <property type="match status" value="1"/>
</dbReference>
<dbReference type="PROSITE" id="PS51257">
    <property type="entry name" value="PROKAR_LIPOPROTEIN"/>
    <property type="match status" value="1"/>
</dbReference>
<feature type="signal peptide" evidence="1">
    <location>
        <begin position="1"/>
        <end position="25"/>
    </location>
</feature>
<keyword evidence="4" id="KW-1185">Reference proteome</keyword>
<dbReference type="InterPro" id="IPR015898">
    <property type="entry name" value="G-protein_gamma-like_dom"/>
</dbReference>
<dbReference type="InterPro" id="IPR047808">
    <property type="entry name" value="CueP-like"/>
</dbReference>
<proteinExistence type="predicted"/>
<keyword evidence="1" id="KW-0732">Signal</keyword>
<feature type="domain" description="G protein gamma" evidence="2">
    <location>
        <begin position="39"/>
        <end position="115"/>
    </location>
</feature>
<dbReference type="RefSeq" id="WP_337332524.1">
    <property type="nucleotide sequence ID" value="NZ_JBBDGM010000008.1"/>
</dbReference>
<dbReference type="EMBL" id="JBBDGM010000008">
    <property type="protein sequence ID" value="MEJ1088863.1"/>
    <property type="molecule type" value="Genomic_DNA"/>
</dbReference>
<comment type="caution">
    <text evidence="3">The sequence shown here is derived from an EMBL/GenBank/DDBJ whole genome shotgun (WGS) entry which is preliminary data.</text>
</comment>
<dbReference type="Pfam" id="PF21172">
    <property type="entry name" value="CueP"/>
    <property type="match status" value="1"/>
</dbReference>
<evidence type="ECO:0000259" key="2">
    <source>
        <dbReference type="PROSITE" id="PS50058"/>
    </source>
</evidence>
<evidence type="ECO:0000313" key="3">
    <source>
        <dbReference type="EMBL" id="MEJ1088863.1"/>
    </source>
</evidence>
<dbReference type="PROSITE" id="PS50058">
    <property type="entry name" value="G_PROTEIN_GAMMA"/>
    <property type="match status" value="1"/>
</dbReference>
<evidence type="ECO:0000313" key="4">
    <source>
        <dbReference type="Proteomes" id="UP001371224"/>
    </source>
</evidence>
<reference evidence="3 4" key="1">
    <citation type="submission" date="2024-02" db="EMBL/GenBank/DDBJ databases">
        <authorList>
            <person name="Saticioglu I.B."/>
        </authorList>
    </citation>
    <scope>NUCLEOTIDE SEQUENCE [LARGE SCALE GENOMIC DNA]</scope>
    <source>
        <strain evidence="3 4">Mu-80</strain>
    </source>
</reference>
<organism evidence="3 4">
    <name type="scientific">Microbacterium bandirmense</name>
    <dbReference type="NCBI Taxonomy" id="3122050"/>
    <lineage>
        <taxon>Bacteria</taxon>
        <taxon>Bacillati</taxon>
        <taxon>Actinomycetota</taxon>
        <taxon>Actinomycetes</taxon>
        <taxon>Micrococcales</taxon>
        <taxon>Microbacteriaceae</taxon>
        <taxon>Microbacterium</taxon>
    </lineage>
</organism>
<dbReference type="Gene3D" id="2.60.40.3700">
    <property type="match status" value="1"/>
</dbReference>
<dbReference type="Proteomes" id="UP001371224">
    <property type="component" value="Unassembled WGS sequence"/>
</dbReference>
<name>A0ABU8LDT4_9MICO</name>